<proteinExistence type="predicted"/>
<protein>
    <submittedName>
        <fullName evidence="2">Uncharacterized protein</fullName>
    </submittedName>
</protein>
<evidence type="ECO:0000313" key="3">
    <source>
        <dbReference type="Proteomes" id="UP001305647"/>
    </source>
</evidence>
<reference evidence="2" key="1">
    <citation type="journal article" date="2023" name="Mol. Phylogenet. Evol.">
        <title>Genome-scale phylogeny and comparative genomics of the fungal order Sordariales.</title>
        <authorList>
            <person name="Hensen N."/>
            <person name="Bonometti L."/>
            <person name="Westerberg I."/>
            <person name="Brannstrom I.O."/>
            <person name="Guillou S."/>
            <person name="Cros-Aarteil S."/>
            <person name="Calhoun S."/>
            <person name="Haridas S."/>
            <person name="Kuo A."/>
            <person name="Mondo S."/>
            <person name="Pangilinan J."/>
            <person name="Riley R."/>
            <person name="LaButti K."/>
            <person name="Andreopoulos B."/>
            <person name="Lipzen A."/>
            <person name="Chen C."/>
            <person name="Yan M."/>
            <person name="Daum C."/>
            <person name="Ng V."/>
            <person name="Clum A."/>
            <person name="Steindorff A."/>
            <person name="Ohm R.A."/>
            <person name="Martin F."/>
            <person name="Silar P."/>
            <person name="Natvig D.O."/>
            <person name="Lalanne C."/>
            <person name="Gautier V."/>
            <person name="Ament-Velasquez S.L."/>
            <person name="Kruys A."/>
            <person name="Hutchinson M.I."/>
            <person name="Powell A.J."/>
            <person name="Barry K."/>
            <person name="Miller A.N."/>
            <person name="Grigoriev I.V."/>
            <person name="Debuchy R."/>
            <person name="Gladieux P."/>
            <person name="Hiltunen Thoren M."/>
            <person name="Johannesson H."/>
        </authorList>
    </citation>
    <scope>NUCLEOTIDE SEQUENCE</scope>
    <source>
        <strain evidence="2">CBS 757.83</strain>
    </source>
</reference>
<dbReference type="AlphaFoldDB" id="A0AAN6Q5P2"/>
<name>A0AAN6Q5P2_9PEZI</name>
<feature type="region of interest" description="Disordered" evidence="1">
    <location>
        <begin position="1"/>
        <end position="21"/>
    </location>
</feature>
<organism evidence="2 3">
    <name type="scientific">Parathielavia hyrcaniae</name>
    <dbReference type="NCBI Taxonomy" id="113614"/>
    <lineage>
        <taxon>Eukaryota</taxon>
        <taxon>Fungi</taxon>
        <taxon>Dikarya</taxon>
        <taxon>Ascomycota</taxon>
        <taxon>Pezizomycotina</taxon>
        <taxon>Sordariomycetes</taxon>
        <taxon>Sordariomycetidae</taxon>
        <taxon>Sordariales</taxon>
        <taxon>Chaetomiaceae</taxon>
        <taxon>Parathielavia</taxon>
    </lineage>
</organism>
<evidence type="ECO:0000313" key="2">
    <source>
        <dbReference type="EMBL" id="KAK4101272.1"/>
    </source>
</evidence>
<comment type="caution">
    <text evidence="2">The sequence shown here is derived from an EMBL/GenBank/DDBJ whole genome shotgun (WGS) entry which is preliminary data.</text>
</comment>
<sequence length="216" mass="24756">MKAYDNKAQGPTPRISLPLHVPRYDPDEPAGLRPAVLHPAAAASFVDTLRHRLRSVLCIIGFRSTRRGQDEFPGYTNDYLYHFAQTFPLTRPRSVADGALRWLETDPRPGVEVDLQQVALADDPRELARAWKRLEEAFGITAEDEDWLRARKWLSDIHAPCPLMARHGWRMDAETFGRMERLPCTAVGMWLFPLEALKKPTIIQRFVLIYRLLGRG</sequence>
<gene>
    <name evidence="2" type="ORF">N658DRAFT_507219</name>
</gene>
<dbReference type="EMBL" id="MU863636">
    <property type="protein sequence ID" value="KAK4101272.1"/>
    <property type="molecule type" value="Genomic_DNA"/>
</dbReference>
<reference evidence="2" key="2">
    <citation type="submission" date="2023-05" db="EMBL/GenBank/DDBJ databases">
        <authorList>
            <consortium name="Lawrence Berkeley National Laboratory"/>
            <person name="Steindorff A."/>
            <person name="Hensen N."/>
            <person name="Bonometti L."/>
            <person name="Westerberg I."/>
            <person name="Brannstrom I.O."/>
            <person name="Guillou S."/>
            <person name="Cros-Aarteil S."/>
            <person name="Calhoun S."/>
            <person name="Haridas S."/>
            <person name="Kuo A."/>
            <person name="Mondo S."/>
            <person name="Pangilinan J."/>
            <person name="Riley R."/>
            <person name="Labutti K."/>
            <person name="Andreopoulos B."/>
            <person name="Lipzen A."/>
            <person name="Chen C."/>
            <person name="Yanf M."/>
            <person name="Daum C."/>
            <person name="Ng V."/>
            <person name="Clum A."/>
            <person name="Ohm R."/>
            <person name="Martin F."/>
            <person name="Silar P."/>
            <person name="Natvig D."/>
            <person name="Lalanne C."/>
            <person name="Gautier V."/>
            <person name="Ament-Velasquez S.L."/>
            <person name="Kruys A."/>
            <person name="Hutchinson M.I."/>
            <person name="Powell A.J."/>
            <person name="Barry K."/>
            <person name="Miller A.N."/>
            <person name="Grigoriev I.V."/>
            <person name="Debuchy R."/>
            <person name="Gladieux P."/>
            <person name="Thoren M.H."/>
            <person name="Johannesson H."/>
        </authorList>
    </citation>
    <scope>NUCLEOTIDE SEQUENCE</scope>
    <source>
        <strain evidence="2">CBS 757.83</strain>
    </source>
</reference>
<keyword evidence="3" id="KW-1185">Reference proteome</keyword>
<evidence type="ECO:0000256" key="1">
    <source>
        <dbReference type="SAM" id="MobiDB-lite"/>
    </source>
</evidence>
<accession>A0AAN6Q5P2</accession>
<dbReference type="Proteomes" id="UP001305647">
    <property type="component" value="Unassembled WGS sequence"/>
</dbReference>